<proteinExistence type="predicted"/>
<gene>
    <name evidence="2" type="ORF">P175DRAFT_0106762</name>
</gene>
<dbReference type="Proteomes" id="UP000244073">
    <property type="component" value="Unassembled WGS sequence"/>
</dbReference>
<feature type="region of interest" description="Disordered" evidence="1">
    <location>
        <begin position="1"/>
        <end position="60"/>
    </location>
</feature>
<reference evidence="2 3" key="1">
    <citation type="journal article" date="2018" name="Proc. Natl. Acad. Sci. U.S.A.">
        <title>Linking secondary metabolites to gene clusters through genome sequencing of six diverse Aspergillus species.</title>
        <authorList>
            <person name="Kaerboelling I."/>
            <person name="Vesth T.C."/>
            <person name="Frisvad J.C."/>
            <person name="Nybo J.L."/>
            <person name="Theobald S."/>
            <person name="Kuo A."/>
            <person name="Bowyer P."/>
            <person name="Matsuda Y."/>
            <person name="Mondo S."/>
            <person name="Lyhne E.K."/>
            <person name="Kogle M.E."/>
            <person name="Clum A."/>
            <person name="Lipzen A."/>
            <person name="Salamov A."/>
            <person name="Ngan C.Y."/>
            <person name="Daum C."/>
            <person name="Chiniquy J."/>
            <person name="Barry K."/>
            <person name="LaButti K."/>
            <person name="Haridas S."/>
            <person name="Simmons B.A."/>
            <person name="Magnuson J.K."/>
            <person name="Mortensen U.H."/>
            <person name="Larsen T.O."/>
            <person name="Grigoriev I.V."/>
            <person name="Baker S.E."/>
            <person name="Andersen M.R."/>
        </authorList>
    </citation>
    <scope>NUCLEOTIDE SEQUENCE [LARGE SCALE GENOMIC DNA]</scope>
    <source>
        <strain evidence="2 3">IBT 24754</strain>
    </source>
</reference>
<feature type="compositionally biased region" description="Low complexity" evidence="1">
    <location>
        <begin position="225"/>
        <end position="237"/>
    </location>
</feature>
<organism evidence="2 3">
    <name type="scientific">Aspergillus ochraceoroseus IBT 24754</name>
    <dbReference type="NCBI Taxonomy" id="1392256"/>
    <lineage>
        <taxon>Eukaryota</taxon>
        <taxon>Fungi</taxon>
        <taxon>Dikarya</taxon>
        <taxon>Ascomycota</taxon>
        <taxon>Pezizomycotina</taxon>
        <taxon>Eurotiomycetes</taxon>
        <taxon>Eurotiomycetidae</taxon>
        <taxon>Eurotiales</taxon>
        <taxon>Aspergillaceae</taxon>
        <taxon>Aspergillus</taxon>
        <taxon>Aspergillus subgen. Nidulantes</taxon>
    </lineage>
</organism>
<protein>
    <submittedName>
        <fullName evidence="2">Uncharacterized protein</fullName>
    </submittedName>
</protein>
<feature type="compositionally biased region" description="Low complexity" evidence="1">
    <location>
        <begin position="175"/>
        <end position="186"/>
    </location>
</feature>
<evidence type="ECO:0000313" key="3">
    <source>
        <dbReference type="Proteomes" id="UP000244073"/>
    </source>
</evidence>
<name>A0A2T5LM27_9EURO</name>
<feature type="compositionally biased region" description="Polar residues" evidence="1">
    <location>
        <begin position="197"/>
        <end position="215"/>
    </location>
</feature>
<dbReference type="VEuPathDB" id="FungiDB:P175DRAFT_0106762"/>
<dbReference type="AlphaFoldDB" id="A0A2T5LM27"/>
<sequence>MSPALEELRGLQFTNSGNFQDPQASSSSISIRKLDFQGHLEEQPKSNDKHISTSVTKPTDKGLASEYQRDIEILCKLMASTTLSEVYLTKLSECKEELETRLQWAQSGQVLDKGVEKGKVFKEKPKPDATNKPFIPETPPNARTVLNITTPSSRARLSAKAPQFVPKSFNEYRSTSESASTDSTATFQETMCKVQSRPASERTSMMSMTDAQTESKALDPLSEDTATSSPATSSPATLEQASAEAPLQSLPEASPTASIMSIVSTPTHVPRAEDTHIIGEHLLPGAKSRSHLFGDHLLPGRRVVQPIATKTNEKLIEQSASNGPDKKSPFPPQSPRAANPNISVFKSANSPNRFTVALNAPQTGVTKQVLSTQTLNVLTASPNVVKGTQNSTIQESIHAPKPIGTQTTPAKRVVTDGLMSSRYATPQKK</sequence>
<feature type="region of interest" description="Disordered" evidence="1">
    <location>
        <begin position="171"/>
        <end position="253"/>
    </location>
</feature>
<comment type="caution">
    <text evidence="2">The sequence shown here is derived from an EMBL/GenBank/DDBJ whole genome shotgun (WGS) entry which is preliminary data.</text>
</comment>
<dbReference type="OrthoDB" id="5372553at2759"/>
<feature type="region of interest" description="Disordered" evidence="1">
    <location>
        <begin position="123"/>
        <end position="143"/>
    </location>
</feature>
<accession>A0A2T5LM27</accession>
<feature type="compositionally biased region" description="Basic and acidic residues" evidence="1">
    <location>
        <begin position="32"/>
        <end position="51"/>
    </location>
</feature>
<dbReference type="GeneID" id="63809220"/>
<feature type="region of interest" description="Disordered" evidence="1">
    <location>
        <begin position="319"/>
        <end position="340"/>
    </location>
</feature>
<feature type="compositionally biased region" description="Polar residues" evidence="1">
    <location>
        <begin position="12"/>
        <end position="30"/>
    </location>
</feature>
<dbReference type="EMBL" id="MSFN02000011">
    <property type="protein sequence ID" value="PTU17329.1"/>
    <property type="molecule type" value="Genomic_DNA"/>
</dbReference>
<dbReference type="RefSeq" id="XP_040748721.1">
    <property type="nucleotide sequence ID" value="XM_040892338.1"/>
</dbReference>
<evidence type="ECO:0000313" key="2">
    <source>
        <dbReference type="EMBL" id="PTU17329.1"/>
    </source>
</evidence>
<evidence type="ECO:0000256" key="1">
    <source>
        <dbReference type="SAM" id="MobiDB-lite"/>
    </source>
</evidence>